<proteinExistence type="predicted"/>
<evidence type="ECO:0000313" key="3">
    <source>
        <dbReference type="EMBL" id="RUS29045.1"/>
    </source>
</evidence>
<comment type="caution">
    <text evidence="3">The sequence shown here is derived from an EMBL/GenBank/DDBJ whole genome shotgun (WGS) entry which is preliminary data.</text>
</comment>
<accession>A0A433QGW0</accession>
<evidence type="ECO:0000256" key="1">
    <source>
        <dbReference type="SAM" id="MobiDB-lite"/>
    </source>
</evidence>
<dbReference type="InterPro" id="IPR050358">
    <property type="entry name" value="RSE1/DDB1/CFT1"/>
</dbReference>
<dbReference type="PANTHER" id="PTHR10644">
    <property type="entry name" value="DNA REPAIR/RNA PROCESSING CPSF FAMILY"/>
    <property type="match status" value="1"/>
</dbReference>
<evidence type="ECO:0000313" key="4">
    <source>
        <dbReference type="Proteomes" id="UP000274822"/>
    </source>
</evidence>
<dbReference type="EMBL" id="RBNJ01005717">
    <property type="protein sequence ID" value="RUS29045.1"/>
    <property type="molecule type" value="Genomic_DNA"/>
</dbReference>
<dbReference type="AlphaFoldDB" id="A0A433QGW0"/>
<protein>
    <submittedName>
        <fullName evidence="3">Mono-functional DNA-alkylating methyl methanesulfonate N-term-domain-containing protein</fullName>
    </submittedName>
</protein>
<feature type="region of interest" description="Disordered" evidence="1">
    <location>
        <begin position="1"/>
        <end position="37"/>
    </location>
</feature>
<evidence type="ECO:0000259" key="2">
    <source>
        <dbReference type="Pfam" id="PF23726"/>
    </source>
</evidence>
<name>A0A433QGW0_9FUNG</name>
<dbReference type="Gene3D" id="2.130.10.10">
    <property type="entry name" value="YVTN repeat-like/Quinoprotein amine dehydrogenase"/>
    <property type="match status" value="1"/>
</dbReference>
<sequence>MHRPFSYPSPLDGHHNGSHSACPDPVPSPSPPSRTALRSCCSTRASRERGLSLSRRYVCSSDRRLHTCTGATTTEWQSASGLFEPYLYPTSDFLQRYDFTQEGIIWQASFLYPNPMKQERVLLAIMVFKLVSTPWFSYVSVLGAFVKRVTLTSNISFGSRPVCLVMADSPLPLHIVPLPRYPECFLIINEREACFIRTEEAASGLTHFPKFPLPTLTREFGDVDGVQYPHITATALPIDQEPSVADTTQRLYAGTSGGLVYCIDVAEGPSVEFGLLGKRNPVGAAMCVVASGPGFVGEEELEAQAEDGEEDEERGDVIVYAGEMADGEVVLARPTRLHLSTLQTITNHAPVLDFAVLDPRGERCDSVFTCSGRGPRHGTVREVRNGIGVVVLHRSEPECDGVTGLWSLRNRPAENWDEFLVVSFASETRVMNIGAGDLDDITDTSGFDAHASTLAAATLAAGEYDVARGGYLLQVHGGGVVVARPAVARAEDPDEG</sequence>
<dbReference type="Proteomes" id="UP000274822">
    <property type="component" value="Unassembled WGS sequence"/>
</dbReference>
<dbReference type="InterPro" id="IPR058543">
    <property type="entry name" value="Beta-prop_RSE1/DDB1/CPSF1_2nd"/>
</dbReference>
<feature type="domain" description="RSE1/DDB1/CPSF1 second beta-propeller" evidence="2">
    <location>
        <begin position="398"/>
        <end position="484"/>
    </location>
</feature>
<organism evidence="3 4">
    <name type="scientific">Jimgerdemannia flammicorona</name>
    <dbReference type="NCBI Taxonomy" id="994334"/>
    <lineage>
        <taxon>Eukaryota</taxon>
        <taxon>Fungi</taxon>
        <taxon>Fungi incertae sedis</taxon>
        <taxon>Mucoromycota</taxon>
        <taxon>Mucoromycotina</taxon>
        <taxon>Endogonomycetes</taxon>
        <taxon>Endogonales</taxon>
        <taxon>Endogonaceae</taxon>
        <taxon>Jimgerdemannia</taxon>
    </lineage>
</organism>
<keyword evidence="4" id="KW-1185">Reference proteome</keyword>
<gene>
    <name evidence="3" type="ORF">BC938DRAFT_481126</name>
</gene>
<reference evidence="3 4" key="1">
    <citation type="journal article" date="2018" name="New Phytol.">
        <title>Phylogenomics of Endogonaceae and evolution of mycorrhizas within Mucoromycota.</title>
        <authorList>
            <person name="Chang Y."/>
            <person name="Desiro A."/>
            <person name="Na H."/>
            <person name="Sandor L."/>
            <person name="Lipzen A."/>
            <person name="Clum A."/>
            <person name="Barry K."/>
            <person name="Grigoriev I.V."/>
            <person name="Martin F.M."/>
            <person name="Stajich J.E."/>
            <person name="Smith M.E."/>
            <person name="Bonito G."/>
            <person name="Spatafora J.W."/>
        </authorList>
    </citation>
    <scope>NUCLEOTIDE SEQUENCE [LARGE SCALE GENOMIC DNA]</scope>
    <source>
        <strain evidence="3 4">AD002</strain>
    </source>
</reference>
<dbReference type="Pfam" id="PF23726">
    <property type="entry name" value="Beta-prop_RSE1_2nd"/>
    <property type="match status" value="1"/>
</dbReference>
<dbReference type="InterPro" id="IPR015943">
    <property type="entry name" value="WD40/YVTN_repeat-like_dom_sf"/>
</dbReference>